<dbReference type="EMBL" id="MASW01000006">
    <property type="protein sequence ID" value="PXY21045.1"/>
    <property type="molecule type" value="Genomic_DNA"/>
</dbReference>
<proteinExistence type="predicted"/>
<accession>A0A2V4AL81</accession>
<protein>
    <submittedName>
        <fullName evidence="1">Uncharacterized protein</fullName>
    </submittedName>
</protein>
<name>A0A2V4AL81_9PSEU</name>
<dbReference type="AlphaFoldDB" id="A0A2V4AL81"/>
<gene>
    <name evidence="1" type="ORF">BAY60_26590</name>
</gene>
<sequence>MGGYGVEVASLVSAGERFIELADEASQAQAEFSGGIQRHEGANEGFTTTGTAASLATLWEYHIDDLSKRTAVAGGLLAEAADGYERMEDAVVETLPPLSSAD</sequence>
<evidence type="ECO:0000313" key="2">
    <source>
        <dbReference type="Proteomes" id="UP000249915"/>
    </source>
</evidence>
<evidence type="ECO:0000313" key="1">
    <source>
        <dbReference type="EMBL" id="PXY21045.1"/>
    </source>
</evidence>
<dbReference type="RefSeq" id="WP_112284285.1">
    <property type="nucleotide sequence ID" value="NZ_MASW01000006.1"/>
</dbReference>
<keyword evidence="2" id="KW-1185">Reference proteome</keyword>
<reference evidence="1 2" key="1">
    <citation type="submission" date="2016-07" db="EMBL/GenBank/DDBJ databases">
        <title>Draft genome sequence of Prauserella muralis DSM 45305, isolated from a mould-covered wall in an indoor environment.</title>
        <authorList>
            <person name="Ruckert C."/>
            <person name="Albersmeier A."/>
            <person name="Jiang C.-L."/>
            <person name="Jiang Y."/>
            <person name="Kalinowski J."/>
            <person name="Schneider O."/>
            <person name="Winkler A."/>
            <person name="Zotchev S.B."/>
        </authorList>
    </citation>
    <scope>NUCLEOTIDE SEQUENCE [LARGE SCALE GENOMIC DNA]</scope>
    <source>
        <strain evidence="1 2">DSM 45305</strain>
    </source>
</reference>
<dbReference type="Proteomes" id="UP000249915">
    <property type="component" value="Unassembled WGS sequence"/>
</dbReference>
<comment type="caution">
    <text evidence="1">The sequence shown here is derived from an EMBL/GenBank/DDBJ whole genome shotgun (WGS) entry which is preliminary data.</text>
</comment>
<organism evidence="1 2">
    <name type="scientific">Prauserella muralis</name>
    <dbReference type="NCBI Taxonomy" id="588067"/>
    <lineage>
        <taxon>Bacteria</taxon>
        <taxon>Bacillati</taxon>
        <taxon>Actinomycetota</taxon>
        <taxon>Actinomycetes</taxon>
        <taxon>Pseudonocardiales</taxon>
        <taxon>Pseudonocardiaceae</taxon>
        <taxon>Prauserella</taxon>
    </lineage>
</organism>
<dbReference type="OrthoDB" id="3557057at2"/>